<proteinExistence type="predicted"/>
<sequence length="260" mass="27916">MSLRERAAAAANGHETPAAGLGDGPARPAITTAPLEDIEYTGAITDAENVPVQVAWARVMADVQSVSKGDQRSDTGGRYAFRGVDRVVNAVGPALRRHGVLVLPTEILSVEYKESRTTNGKVMQDVTVRVEWTIFGPKGDALPPVQSAGQATDTSDKGTAKAISVAQRVLFLTALHIPTQDPDVDRGHERGEHAGPTPNQYRDEIVDPRTSLGRLRQIRTELRQHGRGGVPVVNEVGDEEPLLALCERIGLQRSEAGEGR</sequence>
<dbReference type="Proteomes" id="UP000199645">
    <property type="component" value="Unassembled WGS sequence"/>
</dbReference>
<dbReference type="InterPro" id="IPR007499">
    <property type="entry name" value="ERF_bacteria_virus"/>
</dbReference>
<dbReference type="RefSeq" id="WP_093610264.1">
    <property type="nucleotide sequence ID" value="NZ_BOMT01000016.1"/>
</dbReference>
<keyword evidence="3" id="KW-1185">Reference proteome</keyword>
<evidence type="ECO:0000256" key="1">
    <source>
        <dbReference type="SAM" id="MobiDB-lite"/>
    </source>
</evidence>
<name>A0A1I2B8S8_9ACTN</name>
<feature type="region of interest" description="Disordered" evidence="1">
    <location>
        <begin position="1"/>
        <end position="30"/>
    </location>
</feature>
<organism evidence="2 3">
    <name type="scientific">Actinoplanes philippinensis</name>
    <dbReference type="NCBI Taxonomy" id="35752"/>
    <lineage>
        <taxon>Bacteria</taxon>
        <taxon>Bacillati</taxon>
        <taxon>Actinomycetota</taxon>
        <taxon>Actinomycetes</taxon>
        <taxon>Micromonosporales</taxon>
        <taxon>Micromonosporaceae</taxon>
        <taxon>Actinoplanes</taxon>
    </lineage>
</organism>
<feature type="region of interest" description="Disordered" evidence="1">
    <location>
        <begin position="180"/>
        <end position="204"/>
    </location>
</feature>
<protein>
    <submittedName>
        <fullName evidence="2">ERF superfamily protein</fullName>
    </submittedName>
</protein>
<dbReference type="STRING" id="35752.SAMN05421541_102177"/>
<dbReference type="Pfam" id="PF04404">
    <property type="entry name" value="ERF"/>
    <property type="match status" value="1"/>
</dbReference>
<feature type="compositionally biased region" description="Basic and acidic residues" evidence="1">
    <location>
        <begin position="183"/>
        <end position="193"/>
    </location>
</feature>
<dbReference type="OrthoDB" id="3525196at2"/>
<evidence type="ECO:0000313" key="3">
    <source>
        <dbReference type="Proteomes" id="UP000199645"/>
    </source>
</evidence>
<evidence type="ECO:0000313" key="2">
    <source>
        <dbReference type="EMBL" id="SFE52564.1"/>
    </source>
</evidence>
<dbReference type="EMBL" id="FONV01000002">
    <property type="protein sequence ID" value="SFE52564.1"/>
    <property type="molecule type" value="Genomic_DNA"/>
</dbReference>
<accession>A0A1I2B8S8</accession>
<dbReference type="AlphaFoldDB" id="A0A1I2B8S8"/>
<reference evidence="2 3" key="1">
    <citation type="submission" date="2016-10" db="EMBL/GenBank/DDBJ databases">
        <authorList>
            <person name="de Groot N.N."/>
        </authorList>
    </citation>
    <scope>NUCLEOTIDE SEQUENCE [LARGE SCALE GENOMIC DNA]</scope>
    <source>
        <strain evidence="2 3">DSM 43019</strain>
    </source>
</reference>
<gene>
    <name evidence="2" type="ORF">SAMN05421541_102177</name>
</gene>